<reference evidence="7 8" key="1">
    <citation type="journal article" date="2016" name="Nat. Commun.">
        <title>Thousands of microbial genomes shed light on interconnected biogeochemical processes in an aquifer system.</title>
        <authorList>
            <person name="Anantharaman K."/>
            <person name="Brown C.T."/>
            <person name="Hug L.A."/>
            <person name="Sharon I."/>
            <person name="Castelle C.J."/>
            <person name="Probst A.J."/>
            <person name="Thomas B.C."/>
            <person name="Singh A."/>
            <person name="Wilkins M.J."/>
            <person name="Karaoz U."/>
            <person name="Brodie E.L."/>
            <person name="Williams K.H."/>
            <person name="Hubbard S.S."/>
            <person name="Banfield J.F."/>
        </authorList>
    </citation>
    <scope>NUCLEOTIDE SEQUENCE [LARGE SCALE GENOMIC DNA]</scope>
</reference>
<evidence type="ECO:0000256" key="3">
    <source>
        <dbReference type="ARBA" id="ARBA00022989"/>
    </source>
</evidence>
<keyword evidence="2 6" id="KW-0812">Transmembrane</keyword>
<protein>
    <recommendedName>
        <fullName evidence="5">Signal peptidase I</fullName>
        <ecNumber evidence="5">3.4.21.89</ecNumber>
    </recommendedName>
</protein>
<dbReference type="Gene3D" id="2.10.109.10">
    <property type="entry name" value="Umud Fragment, subunit A"/>
    <property type="match status" value="1"/>
</dbReference>
<dbReference type="STRING" id="1797457.A2160_01450"/>
<keyword evidence="3 6" id="KW-1133">Transmembrane helix</keyword>
<dbReference type="GO" id="GO:0006465">
    <property type="term" value="P:signal peptide processing"/>
    <property type="evidence" value="ECO:0007669"/>
    <property type="project" value="UniProtKB-UniRule"/>
</dbReference>
<evidence type="ECO:0000256" key="5">
    <source>
        <dbReference type="NCBIfam" id="TIGR02228"/>
    </source>
</evidence>
<feature type="transmembrane region" description="Helical" evidence="6">
    <location>
        <begin position="144"/>
        <end position="163"/>
    </location>
</feature>
<dbReference type="NCBIfam" id="TIGR02228">
    <property type="entry name" value="sigpep_I_arch"/>
    <property type="match status" value="1"/>
</dbReference>
<dbReference type="AlphaFoldDB" id="A0A1F5E993"/>
<sequence>MNFKCVFNIIYWLILLALAVIAGAVVLSRFNTPLQFRLFSVQSGSMEPNIRLGSLVVNKPQSSYQKDDMVTFRSERSVKETVTHRIIEVSEDKDLNKVQYKTKGDANEDPDPEPIPGNRVIGKVVFTIPYLGYAVAFAQTQTGLIVLVVIPATLIIYSELMNIKNEVVDIIKKRRKITPKEEIAPKKPKFKKLKPPIKIKIKKKGGSKKGK</sequence>
<dbReference type="InterPro" id="IPR001733">
    <property type="entry name" value="Peptidase_S26B"/>
</dbReference>
<dbReference type="PANTHER" id="PTHR10806:SF6">
    <property type="entry name" value="SIGNAL PEPTIDASE COMPLEX CATALYTIC SUBUNIT SEC11"/>
    <property type="match status" value="1"/>
</dbReference>
<dbReference type="PANTHER" id="PTHR10806">
    <property type="entry name" value="SIGNAL PEPTIDASE COMPLEX CATALYTIC SUBUNIT SEC11"/>
    <property type="match status" value="1"/>
</dbReference>
<dbReference type="GO" id="GO:0004252">
    <property type="term" value="F:serine-type endopeptidase activity"/>
    <property type="evidence" value="ECO:0007669"/>
    <property type="project" value="UniProtKB-UniRule"/>
</dbReference>
<evidence type="ECO:0000313" key="8">
    <source>
        <dbReference type="Proteomes" id="UP000177006"/>
    </source>
</evidence>
<name>A0A1F5E993_9BACT</name>
<evidence type="ECO:0000256" key="2">
    <source>
        <dbReference type="ARBA" id="ARBA00022692"/>
    </source>
</evidence>
<dbReference type="InterPro" id="IPR019533">
    <property type="entry name" value="Peptidase_S26"/>
</dbReference>
<accession>A0A1F5E993</accession>
<dbReference type="Proteomes" id="UP000177006">
    <property type="component" value="Unassembled WGS sequence"/>
</dbReference>
<dbReference type="SUPFAM" id="SSF51306">
    <property type="entry name" value="LexA/Signal peptidase"/>
    <property type="match status" value="1"/>
</dbReference>
<comment type="subcellular location">
    <subcellularLocation>
        <location evidence="1">Membrane</location>
    </subcellularLocation>
</comment>
<dbReference type="GO" id="GO:0009003">
    <property type="term" value="F:signal peptidase activity"/>
    <property type="evidence" value="ECO:0007669"/>
    <property type="project" value="UniProtKB-EC"/>
</dbReference>
<dbReference type="InterPro" id="IPR036286">
    <property type="entry name" value="LexA/Signal_pep-like_sf"/>
</dbReference>
<dbReference type="EC" id="3.4.21.89" evidence="5"/>
<gene>
    <name evidence="7" type="ORF">A2160_01450</name>
</gene>
<keyword evidence="4 6" id="KW-0472">Membrane</keyword>
<evidence type="ECO:0000313" key="7">
    <source>
        <dbReference type="EMBL" id="OGD63880.1"/>
    </source>
</evidence>
<dbReference type="GO" id="GO:0016020">
    <property type="term" value="C:membrane"/>
    <property type="evidence" value="ECO:0007669"/>
    <property type="project" value="UniProtKB-SubCell"/>
</dbReference>
<organism evidence="7 8">
    <name type="scientific">Candidatus Beckwithbacteria bacterium RBG_13_42_9</name>
    <dbReference type="NCBI Taxonomy" id="1797457"/>
    <lineage>
        <taxon>Bacteria</taxon>
        <taxon>Candidatus Beckwithiibacteriota</taxon>
    </lineage>
</organism>
<comment type="caution">
    <text evidence="7">The sequence shown here is derived from an EMBL/GenBank/DDBJ whole genome shotgun (WGS) entry which is preliminary data.</text>
</comment>
<dbReference type="CDD" id="cd06530">
    <property type="entry name" value="S26_SPase_I"/>
    <property type="match status" value="1"/>
</dbReference>
<evidence type="ECO:0000256" key="6">
    <source>
        <dbReference type="SAM" id="Phobius"/>
    </source>
</evidence>
<evidence type="ECO:0000256" key="1">
    <source>
        <dbReference type="ARBA" id="ARBA00004370"/>
    </source>
</evidence>
<evidence type="ECO:0000256" key="4">
    <source>
        <dbReference type="ARBA" id="ARBA00023136"/>
    </source>
</evidence>
<proteinExistence type="predicted"/>
<feature type="transmembrane region" description="Helical" evidence="6">
    <location>
        <begin position="6"/>
        <end position="27"/>
    </location>
</feature>
<dbReference type="EMBL" id="MEZK01000003">
    <property type="protein sequence ID" value="OGD63880.1"/>
    <property type="molecule type" value="Genomic_DNA"/>
</dbReference>